<dbReference type="SUPFAM" id="SSF56059">
    <property type="entry name" value="Glutathione synthetase ATP-binding domain-like"/>
    <property type="match status" value="1"/>
</dbReference>
<keyword evidence="4" id="KW-0133">Cell shape</keyword>
<feature type="domain" description="ATP-grasp" evidence="8">
    <location>
        <begin position="106"/>
        <end position="300"/>
    </location>
</feature>
<keyword evidence="2 4" id="KW-0436">Ligase</keyword>
<keyword evidence="7" id="KW-0547">Nucleotide-binding</keyword>
<dbReference type="Gene3D" id="3.30.1490.20">
    <property type="entry name" value="ATP-grasp fold, A domain"/>
    <property type="match status" value="1"/>
</dbReference>
<dbReference type="AlphaFoldDB" id="A0A937I6F8"/>
<keyword evidence="4" id="KW-0573">Peptidoglycan synthesis</keyword>
<dbReference type="NCBIfam" id="NF002378">
    <property type="entry name" value="PRK01372.1"/>
    <property type="match status" value="1"/>
</dbReference>
<dbReference type="PIRSF" id="PIRSF039102">
    <property type="entry name" value="Ddl/VanB"/>
    <property type="match status" value="1"/>
</dbReference>
<reference evidence="9" key="1">
    <citation type="submission" date="2020-10" db="EMBL/GenBank/DDBJ databases">
        <title>Microbiome of the Black Sea water column analyzed by genome centric metagenomics.</title>
        <authorList>
            <person name="Cabello-Yeves P.J."/>
            <person name="Callieri C."/>
            <person name="Picazo A."/>
            <person name="Mehrshad M."/>
            <person name="Haro-Moreno J.M."/>
            <person name="Roda-Garcia J."/>
            <person name="Dzembekova N."/>
            <person name="Slabakova V."/>
            <person name="Slabakova N."/>
            <person name="Moncheva S."/>
            <person name="Rodriguez-Valera F."/>
        </authorList>
    </citation>
    <scope>NUCLEOTIDE SEQUENCE</scope>
    <source>
        <strain evidence="9">BS307-5m-G49</strain>
    </source>
</reference>
<comment type="similarity">
    <text evidence="1 4">Belongs to the D-alanine--D-alanine ligase family.</text>
</comment>
<dbReference type="PANTHER" id="PTHR23132:SF23">
    <property type="entry name" value="D-ALANINE--D-ALANINE LIGASE B"/>
    <property type="match status" value="1"/>
</dbReference>
<dbReference type="InterPro" id="IPR011761">
    <property type="entry name" value="ATP-grasp"/>
</dbReference>
<evidence type="ECO:0000256" key="6">
    <source>
        <dbReference type="PIRSR" id="PIRSR039102-3"/>
    </source>
</evidence>
<comment type="subcellular location">
    <subcellularLocation>
        <location evidence="4">Cytoplasm</location>
    </subcellularLocation>
</comment>
<dbReference type="HAMAP" id="MF_00047">
    <property type="entry name" value="Dala_Dala_lig"/>
    <property type="match status" value="1"/>
</dbReference>
<dbReference type="Gene3D" id="3.40.50.20">
    <property type="match status" value="1"/>
</dbReference>
<organism evidence="9 10">
    <name type="scientific">SAR86 cluster bacterium</name>
    <dbReference type="NCBI Taxonomy" id="2030880"/>
    <lineage>
        <taxon>Bacteria</taxon>
        <taxon>Pseudomonadati</taxon>
        <taxon>Pseudomonadota</taxon>
        <taxon>Gammaproteobacteria</taxon>
        <taxon>SAR86 cluster</taxon>
    </lineage>
</organism>
<dbReference type="InterPro" id="IPR016185">
    <property type="entry name" value="PreATP-grasp_dom_sf"/>
</dbReference>
<feature type="active site" evidence="5">
    <location>
        <position position="278"/>
    </location>
</feature>
<evidence type="ECO:0000256" key="1">
    <source>
        <dbReference type="ARBA" id="ARBA00010871"/>
    </source>
</evidence>
<comment type="caution">
    <text evidence="9">The sequence shown here is derived from an EMBL/GenBank/DDBJ whole genome shotgun (WGS) entry which is preliminary data.</text>
</comment>
<evidence type="ECO:0000256" key="4">
    <source>
        <dbReference type="HAMAP-Rule" id="MF_00047"/>
    </source>
</evidence>
<dbReference type="PANTHER" id="PTHR23132">
    <property type="entry name" value="D-ALANINE--D-ALANINE LIGASE"/>
    <property type="match status" value="1"/>
</dbReference>
<dbReference type="EC" id="6.3.2.4" evidence="4"/>
<dbReference type="InterPro" id="IPR005905">
    <property type="entry name" value="D_ala_D_ala"/>
</dbReference>
<feature type="binding site" evidence="6">
    <location>
        <position position="267"/>
    </location>
    <ligand>
        <name>Mg(2+)</name>
        <dbReference type="ChEBI" id="CHEBI:18420"/>
        <label>2</label>
    </ligand>
</feature>
<evidence type="ECO:0000313" key="10">
    <source>
        <dbReference type="Proteomes" id="UP000744438"/>
    </source>
</evidence>
<dbReference type="Pfam" id="PF07478">
    <property type="entry name" value="Dala_Dala_lig_C"/>
    <property type="match status" value="1"/>
</dbReference>
<evidence type="ECO:0000256" key="2">
    <source>
        <dbReference type="ARBA" id="ARBA00022598"/>
    </source>
</evidence>
<feature type="active site" evidence="5">
    <location>
        <position position="18"/>
    </location>
</feature>
<dbReference type="GO" id="GO:0005524">
    <property type="term" value="F:ATP binding"/>
    <property type="evidence" value="ECO:0007669"/>
    <property type="project" value="UniProtKB-UniRule"/>
</dbReference>
<feature type="binding site" evidence="6">
    <location>
        <position position="269"/>
    </location>
    <ligand>
        <name>Mg(2+)</name>
        <dbReference type="ChEBI" id="CHEBI:18420"/>
        <label>2</label>
    </ligand>
</feature>
<evidence type="ECO:0000256" key="7">
    <source>
        <dbReference type="PROSITE-ProRule" id="PRU00409"/>
    </source>
</evidence>
<feature type="binding site" evidence="6">
    <location>
        <position position="255"/>
    </location>
    <ligand>
        <name>Mg(2+)</name>
        <dbReference type="ChEBI" id="CHEBI:18420"/>
        <label>1</label>
    </ligand>
</feature>
<dbReference type="NCBIfam" id="TIGR01205">
    <property type="entry name" value="D_ala_D_alaTIGR"/>
    <property type="match status" value="1"/>
</dbReference>
<comment type="cofactor">
    <cofactor evidence="6">
        <name>Mg(2+)</name>
        <dbReference type="ChEBI" id="CHEBI:18420"/>
    </cofactor>
    <cofactor evidence="6">
        <name>Mn(2+)</name>
        <dbReference type="ChEBI" id="CHEBI:29035"/>
    </cofactor>
    <text evidence="6">Binds 2 magnesium or manganese ions per subunit.</text>
</comment>
<comment type="pathway">
    <text evidence="4">Cell wall biogenesis; peptidoglycan biosynthesis.</text>
</comment>
<keyword evidence="3 4" id="KW-0961">Cell wall biogenesis/degradation</keyword>
<comment type="catalytic activity">
    <reaction evidence="4">
        <text>2 D-alanine + ATP = D-alanyl-D-alanine + ADP + phosphate + H(+)</text>
        <dbReference type="Rhea" id="RHEA:11224"/>
        <dbReference type="ChEBI" id="CHEBI:15378"/>
        <dbReference type="ChEBI" id="CHEBI:30616"/>
        <dbReference type="ChEBI" id="CHEBI:43474"/>
        <dbReference type="ChEBI" id="CHEBI:57416"/>
        <dbReference type="ChEBI" id="CHEBI:57822"/>
        <dbReference type="ChEBI" id="CHEBI:456216"/>
        <dbReference type="EC" id="6.3.2.4"/>
    </reaction>
</comment>
<accession>A0A937I6F8</accession>
<dbReference type="GO" id="GO:0071555">
    <property type="term" value="P:cell wall organization"/>
    <property type="evidence" value="ECO:0007669"/>
    <property type="project" value="UniProtKB-KW"/>
</dbReference>
<dbReference type="EMBL" id="JADHQC010000001">
    <property type="protein sequence ID" value="MBL6811256.1"/>
    <property type="molecule type" value="Genomic_DNA"/>
</dbReference>
<protein>
    <recommendedName>
        <fullName evidence="4">D-alanine--D-alanine ligase</fullName>
        <ecNumber evidence="4">6.3.2.4</ecNumber>
    </recommendedName>
    <alternativeName>
        <fullName evidence="4">D-Ala-D-Ala ligase</fullName>
    </alternativeName>
    <alternativeName>
        <fullName evidence="4">D-alanylalanine synthetase</fullName>
    </alternativeName>
</protein>
<dbReference type="GO" id="GO:0008360">
    <property type="term" value="P:regulation of cell shape"/>
    <property type="evidence" value="ECO:0007669"/>
    <property type="project" value="UniProtKB-KW"/>
</dbReference>
<dbReference type="InterPro" id="IPR013815">
    <property type="entry name" value="ATP_grasp_subdomain_1"/>
</dbReference>
<feature type="active site" evidence="5">
    <location>
        <position position="148"/>
    </location>
</feature>
<dbReference type="Proteomes" id="UP000744438">
    <property type="component" value="Unassembled WGS sequence"/>
</dbReference>
<dbReference type="GO" id="GO:0008716">
    <property type="term" value="F:D-alanine-D-alanine ligase activity"/>
    <property type="evidence" value="ECO:0007669"/>
    <property type="project" value="UniProtKB-UniRule"/>
</dbReference>
<keyword evidence="6" id="KW-0460">Magnesium</keyword>
<keyword evidence="6" id="KW-0464">Manganese</keyword>
<dbReference type="GO" id="GO:0005737">
    <property type="term" value="C:cytoplasm"/>
    <property type="evidence" value="ECO:0007669"/>
    <property type="project" value="UniProtKB-SubCell"/>
</dbReference>
<evidence type="ECO:0000256" key="5">
    <source>
        <dbReference type="PIRSR" id="PIRSR039102-1"/>
    </source>
</evidence>
<dbReference type="PROSITE" id="PS50975">
    <property type="entry name" value="ATP_GRASP"/>
    <property type="match status" value="1"/>
</dbReference>
<gene>
    <name evidence="4" type="primary">ddl</name>
    <name evidence="9" type="ORF">ISQ63_00040</name>
</gene>
<evidence type="ECO:0000256" key="3">
    <source>
        <dbReference type="ARBA" id="ARBA00023316"/>
    </source>
</evidence>
<evidence type="ECO:0000259" key="8">
    <source>
        <dbReference type="PROSITE" id="PS50975"/>
    </source>
</evidence>
<keyword evidence="4" id="KW-0963">Cytoplasm</keyword>
<keyword evidence="7" id="KW-0067">ATP-binding</keyword>
<name>A0A937I6F8_9GAMM</name>
<proteinExistence type="inferred from homology"/>
<evidence type="ECO:0000313" key="9">
    <source>
        <dbReference type="EMBL" id="MBL6811256.1"/>
    </source>
</evidence>
<dbReference type="InterPro" id="IPR011095">
    <property type="entry name" value="Dala_Dala_lig_C"/>
</dbReference>
<dbReference type="GO" id="GO:0046872">
    <property type="term" value="F:metal ion binding"/>
    <property type="evidence" value="ECO:0007669"/>
    <property type="project" value="UniProtKB-KW"/>
</dbReference>
<sequence>MKIENLSIGIVCGGFSNEREISLRGAQSIHQTLVAKNINSRLIDIKDKNEMHDKKMYEGIDFALVMIHGKGGEDGEVQEFLSSLNIKFSGSDILGLKNSYDKVLTKQIWCENKIITPQYVLDIFDWSDLPDFLKKASKLVIKPSKEGSSLGVSIIKNNSENFSKAIKHAKKYEGSPIIEEFIPGRELTISVLGDLICDPIEIKAQEEFYNFEAKYNRTDTSYSFPVFAESKLAKLKKLSKNAFDLLGCDKWGRVDLIEYEDKFYFIEVNTVPGMTETSLVPKSAEKEGLNFFELIKKIIVDSIDN</sequence>
<dbReference type="SUPFAM" id="SSF52440">
    <property type="entry name" value="PreATP-grasp domain"/>
    <property type="match status" value="1"/>
</dbReference>
<feature type="binding site" evidence="6">
    <location>
        <position position="267"/>
    </location>
    <ligand>
        <name>Mg(2+)</name>
        <dbReference type="ChEBI" id="CHEBI:18420"/>
        <label>1</label>
    </ligand>
</feature>
<dbReference type="Gene3D" id="3.30.470.20">
    <property type="entry name" value="ATP-grasp fold, B domain"/>
    <property type="match status" value="1"/>
</dbReference>
<keyword evidence="6" id="KW-0479">Metal-binding</keyword>
<comment type="function">
    <text evidence="4">Cell wall formation.</text>
</comment>
<dbReference type="GO" id="GO:0009252">
    <property type="term" value="P:peptidoglycan biosynthetic process"/>
    <property type="evidence" value="ECO:0007669"/>
    <property type="project" value="UniProtKB-UniRule"/>
</dbReference>